<dbReference type="Proteomes" id="UP000494245">
    <property type="component" value="Unassembled WGS sequence"/>
</dbReference>
<dbReference type="GO" id="GO:0032259">
    <property type="term" value="P:methylation"/>
    <property type="evidence" value="ECO:0007669"/>
    <property type="project" value="UniProtKB-KW"/>
</dbReference>
<keyword evidence="1" id="KW-0808">Transferase</keyword>
<dbReference type="EC" id="2.1.1.-" evidence="1"/>
<sequence length="214" mass="23270">MFEDAPDRPSQFDQVARTWDDNPARVELARVVGAAMAESLGLDGTRTVLDYGAGTGLVSLWLAPRAARVVAADTSEAMLEVLREKARAAGLDTLVPLHWNFEQPWPRELPRPEALAASMVLHHVRDVPSAVQAFHALLPEGGRVAVADLAVEDGSFHGEGMHAFHKGFEPEALASLFAAAGFGRVRTREVHRLVKPGPDGQPRTYPVFLLSARR</sequence>
<dbReference type="PANTHER" id="PTHR43861">
    <property type="entry name" value="TRANS-ACONITATE 2-METHYLTRANSFERASE-RELATED"/>
    <property type="match status" value="1"/>
</dbReference>
<accession>A0A6V8LTY1</accession>
<comment type="caution">
    <text evidence="1">The sequence shown here is derived from an EMBL/GenBank/DDBJ whole genome shotgun (WGS) entry which is preliminary data.</text>
</comment>
<keyword evidence="2" id="KW-1185">Reference proteome</keyword>
<keyword evidence="1" id="KW-0489">Methyltransferase</keyword>
<reference evidence="1 2" key="2">
    <citation type="submission" date="2020-05" db="EMBL/GenBank/DDBJ databases">
        <title>Draft genome sequence of Desulfovibrio sp. strainFSS-1.</title>
        <authorList>
            <person name="Shimoshige H."/>
            <person name="Kobayashi H."/>
            <person name="Maekawa T."/>
        </authorList>
    </citation>
    <scope>NUCLEOTIDE SEQUENCE [LARGE SCALE GENOMIC DNA]</scope>
    <source>
        <strain evidence="1 2">SIID29052-01</strain>
    </source>
</reference>
<dbReference type="Pfam" id="PF13489">
    <property type="entry name" value="Methyltransf_23"/>
    <property type="match status" value="1"/>
</dbReference>
<proteinExistence type="predicted"/>
<dbReference type="CDD" id="cd02440">
    <property type="entry name" value="AdoMet_MTases"/>
    <property type="match status" value="1"/>
</dbReference>
<dbReference type="RefSeq" id="WP_173083178.1">
    <property type="nucleotide sequence ID" value="NZ_BLTE01000006.1"/>
</dbReference>
<dbReference type="Gene3D" id="3.40.50.150">
    <property type="entry name" value="Vaccinia Virus protein VP39"/>
    <property type="match status" value="1"/>
</dbReference>
<evidence type="ECO:0000313" key="1">
    <source>
        <dbReference type="EMBL" id="GFK93788.1"/>
    </source>
</evidence>
<reference evidence="1 2" key="1">
    <citation type="submission" date="2020-04" db="EMBL/GenBank/DDBJ databases">
        <authorList>
            <consortium name="Desulfovibrio sp. FSS-1 genome sequencing consortium"/>
            <person name="Shimoshige H."/>
            <person name="Kobayashi H."/>
            <person name="Maekawa T."/>
        </authorList>
    </citation>
    <scope>NUCLEOTIDE SEQUENCE [LARGE SCALE GENOMIC DNA]</scope>
    <source>
        <strain evidence="1 2">SIID29052-01</strain>
    </source>
</reference>
<organism evidence="1 2">
    <name type="scientific">Fundidesulfovibrio magnetotacticus</name>
    <dbReference type="NCBI Taxonomy" id="2730080"/>
    <lineage>
        <taxon>Bacteria</taxon>
        <taxon>Pseudomonadati</taxon>
        <taxon>Thermodesulfobacteriota</taxon>
        <taxon>Desulfovibrionia</taxon>
        <taxon>Desulfovibrionales</taxon>
        <taxon>Desulfovibrionaceae</taxon>
        <taxon>Fundidesulfovibrio</taxon>
    </lineage>
</organism>
<dbReference type="GO" id="GO:0008168">
    <property type="term" value="F:methyltransferase activity"/>
    <property type="evidence" value="ECO:0007669"/>
    <property type="project" value="UniProtKB-KW"/>
</dbReference>
<dbReference type="EMBL" id="BLTE01000006">
    <property type="protein sequence ID" value="GFK93788.1"/>
    <property type="molecule type" value="Genomic_DNA"/>
</dbReference>
<gene>
    <name evidence="1" type="primary">ycgJ</name>
    <name evidence="1" type="ORF">NNJEOMEG_01622</name>
</gene>
<protein>
    <submittedName>
        <fullName evidence="1">Putative methyltransferase YcgJ</fullName>
        <ecNumber evidence="1">2.1.1.-</ecNumber>
    </submittedName>
</protein>
<dbReference type="InterPro" id="IPR029063">
    <property type="entry name" value="SAM-dependent_MTases_sf"/>
</dbReference>
<dbReference type="SUPFAM" id="SSF53335">
    <property type="entry name" value="S-adenosyl-L-methionine-dependent methyltransferases"/>
    <property type="match status" value="1"/>
</dbReference>
<name>A0A6V8LTY1_9BACT</name>
<dbReference type="AlphaFoldDB" id="A0A6V8LTY1"/>
<evidence type="ECO:0000313" key="2">
    <source>
        <dbReference type="Proteomes" id="UP000494245"/>
    </source>
</evidence>